<accession>A0ABM5Z7A4</accession>
<evidence type="ECO:0000256" key="1">
    <source>
        <dbReference type="SAM" id="MobiDB-lite"/>
    </source>
</evidence>
<name>A0ABM5Z7A4_9BURK</name>
<feature type="region of interest" description="Disordered" evidence="1">
    <location>
        <begin position="1"/>
        <end position="23"/>
    </location>
</feature>
<dbReference type="Proteomes" id="UP000074914">
    <property type="component" value="Chromosome"/>
</dbReference>
<feature type="transmembrane region" description="Helical" evidence="2">
    <location>
        <begin position="30"/>
        <end position="49"/>
    </location>
</feature>
<keyword evidence="2" id="KW-0812">Transmembrane</keyword>
<keyword evidence="4" id="KW-1185">Reference proteome</keyword>
<gene>
    <name evidence="3" type="ORF">CPter291_2445</name>
</gene>
<evidence type="ECO:0000313" key="3">
    <source>
        <dbReference type="EMBL" id="AMP14702.1"/>
    </source>
</evidence>
<keyword evidence="2" id="KW-1133">Transmembrane helix</keyword>
<evidence type="ECO:0000256" key="2">
    <source>
        <dbReference type="SAM" id="Phobius"/>
    </source>
</evidence>
<dbReference type="RefSeq" id="WP_156480023.1">
    <property type="nucleotide sequence ID" value="NZ_CP013236.1"/>
</dbReference>
<protein>
    <recommendedName>
        <fullName evidence="5">PilX N-terminal family protein</fullName>
    </recommendedName>
</protein>
<keyword evidence="2" id="KW-0472">Membrane</keyword>
<evidence type="ECO:0008006" key="5">
    <source>
        <dbReference type="Google" id="ProtNLM"/>
    </source>
</evidence>
<dbReference type="EMBL" id="CP013236">
    <property type="protein sequence ID" value="AMP14702.1"/>
    <property type="molecule type" value="Genomic_DNA"/>
</dbReference>
<reference evidence="3 4" key="1">
    <citation type="submission" date="2015-11" db="EMBL/GenBank/DDBJ databases">
        <title>Exploring the genomic traits of fungus-feeding bacterial genus Collimonas.</title>
        <authorList>
            <person name="Song C."/>
            <person name="Schmidt R."/>
            <person name="de Jager V."/>
            <person name="Krzyzanowska D."/>
            <person name="Jongedijk E."/>
            <person name="Cankar K."/>
            <person name="Beekwilder J."/>
            <person name="van Veen A."/>
            <person name="de Boer W."/>
            <person name="van Veen J.A."/>
            <person name="Garbeva P."/>
        </authorList>
    </citation>
    <scope>NUCLEOTIDE SEQUENCE [LARGE SCALE GENOMIC DNA]</scope>
    <source>
        <strain evidence="3 4">Ter291</strain>
    </source>
</reference>
<evidence type="ECO:0000313" key="4">
    <source>
        <dbReference type="Proteomes" id="UP000074914"/>
    </source>
</evidence>
<organism evidence="3 4">
    <name type="scientific">Collimonas pratensis</name>
    <dbReference type="NCBI Taxonomy" id="279113"/>
    <lineage>
        <taxon>Bacteria</taxon>
        <taxon>Pseudomonadati</taxon>
        <taxon>Pseudomonadota</taxon>
        <taxon>Betaproteobacteria</taxon>
        <taxon>Burkholderiales</taxon>
        <taxon>Oxalobacteraceae</taxon>
        <taxon>Collimonas</taxon>
    </lineage>
</organism>
<proteinExistence type="predicted"/>
<sequence length="205" mass="21910">MTMLSSSRPLSGALHPGLPSSRSARQRGSVLIMALISLLILMLASVALISSTDTSLLTAGNLAFKRDLANQSERAVAQVRTQFVSGALVSETLLYSDQTGQNYWAHVLPSKKLPGIPDELIAPAKKDDITDAATGIRLRYVIDRMCISGTVPDKSTCTMGSFVDDKKGTAGITRVSAGLGPVYRLTVMALGPRNTQTFTQITFTH</sequence>